<evidence type="ECO:0000313" key="2">
    <source>
        <dbReference type="Proteomes" id="UP000015480"/>
    </source>
</evidence>
<gene>
    <name evidence="1" type="ORF">JCM7686_2261</name>
</gene>
<dbReference type="KEGG" id="pami:JCM7686_2261"/>
<dbReference type="PATRIC" id="fig|1367847.3.peg.2252"/>
<dbReference type="RefSeq" id="WP_020950969.1">
    <property type="nucleotide sequence ID" value="NC_022041.1"/>
</dbReference>
<keyword evidence="2" id="KW-1185">Reference proteome</keyword>
<evidence type="ECO:0000313" key="1">
    <source>
        <dbReference type="EMBL" id="AGT09331.1"/>
    </source>
</evidence>
<reference evidence="1 2" key="1">
    <citation type="journal article" date="2014" name="BMC Genomics">
        <title>Architecture and functions of a multipartite genome of the methylotrophic bacterium Paracoccus aminophilus JCM 7686, containing primary and secondary chromids.</title>
        <authorList>
            <person name="Dziewit L."/>
            <person name="Czarnecki J."/>
            <person name="Wibberg D."/>
            <person name="Radlinska M."/>
            <person name="Mrozek P."/>
            <person name="Szymczak M."/>
            <person name="Schluter A."/>
            <person name="Puhler A."/>
            <person name="Bartosik D."/>
        </authorList>
    </citation>
    <scope>NUCLEOTIDE SEQUENCE [LARGE SCALE GENOMIC DNA]</scope>
    <source>
        <strain evidence="1">JCM 7686</strain>
    </source>
</reference>
<accession>S5YVR5</accession>
<proteinExistence type="predicted"/>
<sequence length="105" mass="11572">MHIPTVLSAEDAEPAHAALAQRILDGVTGDGFLRVTYSSGVIEKIHHIPAALGGDVARACRSNEDFLVIRHGRRLDRVVYLNLGHVASIAHEYYREDQRQEDGDA</sequence>
<name>S5YVR5_PARAH</name>
<dbReference type="EMBL" id="CP006650">
    <property type="protein sequence ID" value="AGT09331.1"/>
    <property type="molecule type" value="Genomic_DNA"/>
</dbReference>
<dbReference type="HOGENOM" id="CLU_2233909_0_0_5"/>
<dbReference type="AlphaFoldDB" id="S5YVR5"/>
<dbReference type="Proteomes" id="UP000015480">
    <property type="component" value="Chromosome"/>
</dbReference>
<protein>
    <submittedName>
        <fullName evidence="1">Uncharacterized protein</fullName>
    </submittedName>
</protein>
<organism evidence="1 2">
    <name type="scientific">Paracoccus aminophilus JCM 7686</name>
    <dbReference type="NCBI Taxonomy" id="1367847"/>
    <lineage>
        <taxon>Bacteria</taxon>
        <taxon>Pseudomonadati</taxon>
        <taxon>Pseudomonadota</taxon>
        <taxon>Alphaproteobacteria</taxon>
        <taxon>Rhodobacterales</taxon>
        <taxon>Paracoccaceae</taxon>
        <taxon>Paracoccus</taxon>
    </lineage>
</organism>